<name>A0A2I2GLT6_9EURO</name>
<reference evidence="1 2" key="1">
    <citation type="submission" date="2016-12" db="EMBL/GenBank/DDBJ databases">
        <title>The genomes of Aspergillus section Nigri reveals drivers in fungal speciation.</title>
        <authorList>
            <consortium name="DOE Joint Genome Institute"/>
            <person name="Vesth T.C."/>
            <person name="Nybo J."/>
            <person name="Theobald S."/>
            <person name="Brandl J."/>
            <person name="Frisvad J.C."/>
            <person name="Nielsen K.F."/>
            <person name="Lyhne E.K."/>
            <person name="Kogle M.E."/>
            <person name="Kuo A."/>
            <person name="Riley R."/>
            <person name="Clum A."/>
            <person name="Nolan M."/>
            <person name="Lipzen A."/>
            <person name="Salamov A."/>
            <person name="Henrissat B."/>
            <person name="Wiebenga A."/>
            <person name="De Vries R.P."/>
            <person name="Grigoriev I.V."/>
            <person name="Mortensen U.H."/>
            <person name="Andersen M.R."/>
            <person name="Baker S.E."/>
        </authorList>
    </citation>
    <scope>NUCLEOTIDE SEQUENCE [LARGE SCALE GENOMIC DNA]</scope>
    <source>
        <strain evidence="1 2">IBT 23096</strain>
    </source>
</reference>
<sequence>MLIYVGKLSYPPYASNELVTVIFRDNIQSGDLVSVIHQWSKDASGKEKANSHAHGTVNKVASGSEGKKEVEILYENRDKTYYWYKGTVSGDTLTLSMWNKGGEKVADSIRLHLAFF</sequence>
<dbReference type="OrthoDB" id="4332097at2759"/>
<comment type="caution">
    <text evidence="1">The sequence shown here is derived from an EMBL/GenBank/DDBJ whole genome shotgun (WGS) entry which is preliminary data.</text>
</comment>
<organism evidence="1 2">
    <name type="scientific">Aspergillus steynii IBT 23096</name>
    <dbReference type="NCBI Taxonomy" id="1392250"/>
    <lineage>
        <taxon>Eukaryota</taxon>
        <taxon>Fungi</taxon>
        <taxon>Dikarya</taxon>
        <taxon>Ascomycota</taxon>
        <taxon>Pezizomycotina</taxon>
        <taxon>Eurotiomycetes</taxon>
        <taxon>Eurotiomycetidae</taxon>
        <taxon>Eurotiales</taxon>
        <taxon>Aspergillaceae</taxon>
        <taxon>Aspergillus</taxon>
        <taxon>Aspergillus subgen. Circumdati</taxon>
    </lineage>
</organism>
<evidence type="ECO:0000313" key="1">
    <source>
        <dbReference type="EMBL" id="PLB53835.1"/>
    </source>
</evidence>
<dbReference type="Proteomes" id="UP000234275">
    <property type="component" value="Unassembled WGS sequence"/>
</dbReference>
<dbReference type="VEuPathDB" id="FungiDB:P170DRAFT_420640"/>
<protein>
    <submittedName>
        <fullName evidence="1">Uncharacterized protein</fullName>
    </submittedName>
</protein>
<evidence type="ECO:0000313" key="2">
    <source>
        <dbReference type="Proteomes" id="UP000234275"/>
    </source>
</evidence>
<dbReference type="GeneID" id="36555005"/>
<keyword evidence="2" id="KW-1185">Reference proteome</keyword>
<proteinExistence type="predicted"/>
<accession>A0A2I2GLT6</accession>
<dbReference type="STRING" id="1392250.A0A2I2GLT6"/>
<dbReference type="AlphaFoldDB" id="A0A2I2GLT6"/>
<dbReference type="EMBL" id="MSFO01000001">
    <property type="protein sequence ID" value="PLB53835.1"/>
    <property type="molecule type" value="Genomic_DNA"/>
</dbReference>
<dbReference type="RefSeq" id="XP_024709137.1">
    <property type="nucleotide sequence ID" value="XM_024847306.1"/>
</dbReference>
<gene>
    <name evidence="1" type="ORF">P170DRAFT_420640</name>
</gene>